<dbReference type="PANTHER" id="PTHR30164:SF2">
    <property type="entry name" value="PROTEIN MTFA"/>
    <property type="match status" value="1"/>
</dbReference>
<keyword evidence="3" id="KW-1185">Reference proteome</keyword>
<keyword evidence="1" id="KW-1133">Transmembrane helix</keyword>
<accession>A0ABQ3AYT2</accession>
<dbReference type="SUPFAM" id="SSF55486">
    <property type="entry name" value="Metalloproteases ('zincins'), catalytic domain"/>
    <property type="match status" value="1"/>
</dbReference>
<name>A0ABQ3AYT2_9GAMM</name>
<keyword evidence="1" id="KW-0812">Transmembrane</keyword>
<dbReference type="RefSeq" id="WP_189575518.1">
    <property type="nucleotide sequence ID" value="NZ_BMXV01000003.1"/>
</dbReference>
<dbReference type="EMBL" id="BMXV01000003">
    <property type="protein sequence ID" value="GGY71065.1"/>
    <property type="molecule type" value="Genomic_DNA"/>
</dbReference>
<dbReference type="Proteomes" id="UP000601597">
    <property type="component" value="Unassembled WGS sequence"/>
</dbReference>
<evidence type="ECO:0000313" key="2">
    <source>
        <dbReference type="EMBL" id="GGY71065.1"/>
    </source>
</evidence>
<feature type="transmembrane region" description="Helical" evidence="1">
    <location>
        <begin position="6"/>
        <end position="25"/>
    </location>
</feature>
<organism evidence="2 3">
    <name type="scientific">Marinobacter zhanjiangensis</name>
    <dbReference type="NCBI Taxonomy" id="578215"/>
    <lineage>
        <taxon>Bacteria</taxon>
        <taxon>Pseudomonadati</taxon>
        <taxon>Pseudomonadota</taxon>
        <taxon>Gammaproteobacteria</taxon>
        <taxon>Pseudomonadales</taxon>
        <taxon>Marinobacteraceae</taxon>
        <taxon>Marinobacter</taxon>
    </lineage>
</organism>
<proteinExistence type="predicted"/>
<evidence type="ECO:0000313" key="3">
    <source>
        <dbReference type="Proteomes" id="UP000601597"/>
    </source>
</evidence>
<dbReference type="InterPro" id="IPR010384">
    <property type="entry name" value="MtfA_fam"/>
</dbReference>
<dbReference type="CDD" id="cd20169">
    <property type="entry name" value="Peptidase_M90_mtfA"/>
    <property type="match status" value="1"/>
</dbReference>
<dbReference type="PANTHER" id="PTHR30164">
    <property type="entry name" value="MTFA PEPTIDASE"/>
    <property type="match status" value="1"/>
</dbReference>
<evidence type="ECO:0008006" key="4">
    <source>
        <dbReference type="Google" id="ProtNLM"/>
    </source>
</evidence>
<evidence type="ECO:0000256" key="1">
    <source>
        <dbReference type="SAM" id="Phobius"/>
    </source>
</evidence>
<dbReference type="InterPro" id="IPR024079">
    <property type="entry name" value="MetalloPept_cat_dom_sf"/>
</dbReference>
<comment type="caution">
    <text evidence="2">The sequence shown here is derived from an EMBL/GenBank/DDBJ whole genome shotgun (WGS) entry which is preliminary data.</text>
</comment>
<keyword evidence="1" id="KW-0472">Membrane</keyword>
<reference evidence="3" key="1">
    <citation type="journal article" date="2019" name="Int. J. Syst. Evol. Microbiol.">
        <title>The Global Catalogue of Microorganisms (GCM) 10K type strain sequencing project: providing services to taxonomists for standard genome sequencing and annotation.</title>
        <authorList>
            <consortium name="The Broad Institute Genomics Platform"/>
            <consortium name="The Broad Institute Genome Sequencing Center for Infectious Disease"/>
            <person name="Wu L."/>
            <person name="Ma J."/>
        </authorList>
    </citation>
    <scope>NUCLEOTIDE SEQUENCE [LARGE SCALE GENOMIC DNA]</scope>
    <source>
        <strain evidence="3">KCTC 22280</strain>
    </source>
</reference>
<sequence length="273" mass="31559">MSPGLVFAIFAVAALSLAVFFLFFYRNWRRRRELEQPFPAAWRKLLETRVPLYTRLPKHLRTDLEQRVQLFLSEKEFYGCDGFEIDDTVRLTIAGHACLLILARPYSDFDEIRSILVYPSAYQVMESRQQGMVVDMTHQVRAGEASTIGQVVLSWHDCERGALSPGSHHNVILHEFAHQLDYLDGSADGAPPLSGAQAEHWQRTMSEAYRHLQHALRHRQTSWLDPYGATEPAEFFAVLTETFFQQPGHLFEKQPQVYETLCGFYRINPLDYH</sequence>
<protein>
    <recommendedName>
        <fullName evidence="4">Zinc-dependent peptidase</fullName>
    </recommendedName>
</protein>
<gene>
    <name evidence="2" type="ORF">GCM10007071_17730</name>
</gene>
<dbReference type="Pfam" id="PF06167">
    <property type="entry name" value="Peptidase_M90"/>
    <property type="match status" value="1"/>
</dbReference>
<dbReference type="Gene3D" id="3.40.390.10">
    <property type="entry name" value="Collagenase (Catalytic Domain)"/>
    <property type="match status" value="1"/>
</dbReference>
<dbReference type="InterPro" id="IPR042252">
    <property type="entry name" value="MtfA_N"/>
</dbReference>
<dbReference type="Gene3D" id="1.10.472.150">
    <property type="entry name" value="Glucose-regulated metallo-peptidase M90, N-terminal domain"/>
    <property type="match status" value="1"/>
</dbReference>